<dbReference type="SUPFAM" id="SSF48371">
    <property type="entry name" value="ARM repeat"/>
    <property type="match status" value="1"/>
</dbReference>
<keyword evidence="4" id="KW-0472">Membrane</keyword>
<accession>A0A4Y9Z1Z7</accession>
<keyword evidence="3" id="KW-0812">Transmembrane</keyword>
<evidence type="ECO:0000256" key="2">
    <source>
        <dbReference type="ARBA" id="ARBA00007797"/>
    </source>
</evidence>
<comment type="similarity">
    <text evidence="2">Belongs to the CBF/MAK21 family.</text>
</comment>
<dbReference type="AlphaFoldDB" id="A0A4Y9Z1Z7"/>
<dbReference type="InterPro" id="IPR005612">
    <property type="entry name" value="CCAAT-binding_factor"/>
</dbReference>
<evidence type="ECO:0000259" key="6">
    <source>
        <dbReference type="Pfam" id="PF03914"/>
    </source>
</evidence>
<evidence type="ECO:0000256" key="1">
    <source>
        <dbReference type="ARBA" id="ARBA00004232"/>
    </source>
</evidence>
<evidence type="ECO:0000313" key="8">
    <source>
        <dbReference type="Proteomes" id="UP000298327"/>
    </source>
</evidence>
<feature type="compositionally biased region" description="Acidic residues" evidence="5">
    <location>
        <begin position="268"/>
        <end position="278"/>
    </location>
</feature>
<feature type="domain" description="CCAAT-binding factor" evidence="6">
    <location>
        <begin position="382"/>
        <end position="485"/>
    </location>
</feature>
<dbReference type="GO" id="GO:0042254">
    <property type="term" value="P:ribosome biogenesis"/>
    <property type="evidence" value="ECO:0007669"/>
    <property type="project" value="InterPro"/>
</dbReference>
<name>A0A4Y9Z1Z7_9AGAM</name>
<evidence type="ECO:0000256" key="3">
    <source>
        <dbReference type="ARBA" id="ARBA00022692"/>
    </source>
</evidence>
<dbReference type="Pfam" id="PF03914">
    <property type="entry name" value="CBF"/>
    <property type="match status" value="1"/>
</dbReference>
<comment type="subcellular location">
    <subcellularLocation>
        <location evidence="1">Nucleus membrane</location>
        <topology evidence="1">Multi-pass membrane protein</topology>
    </subcellularLocation>
</comment>
<dbReference type="STRING" id="205917.A0A4Y9Z1Z7"/>
<dbReference type="GO" id="GO:0031965">
    <property type="term" value="C:nuclear membrane"/>
    <property type="evidence" value="ECO:0007669"/>
    <property type="project" value="UniProtKB-SubCell"/>
</dbReference>
<organism evidence="7 8">
    <name type="scientific">Dentipellis fragilis</name>
    <dbReference type="NCBI Taxonomy" id="205917"/>
    <lineage>
        <taxon>Eukaryota</taxon>
        <taxon>Fungi</taxon>
        <taxon>Dikarya</taxon>
        <taxon>Basidiomycota</taxon>
        <taxon>Agaricomycotina</taxon>
        <taxon>Agaricomycetes</taxon>
        <taxon>Russulales</taxon>
        <taxon>Hericiaceae</taxon>
        <taxon>Dentipellis</taxon>
    </lineage>
</organism>
<dbReference type="InterPro" id="IPR016024">
    <property type="entry name" value="ARM-type_fold"/>
</dbReference>
<dbReference type="OrthoDB" id="10263185at2759"/>
<evidence type="ECO:0000313" key="7">
    <source>
        <dbReference type="EMBL" id="TFY67399.1"/>
    </source>
</evidence>
<dbReference type="PANTHER" id="PTHR12455:SF0">
    <property type="entry name" value="NUCLEOLAR COMPLEX PROTEIN 4 HOMOLOG"/>
    <property type="match status" value="1"/>
</dbReference>
<evidence type="ECO:0000256" key="5">
    <source>
        <dbReference type="SAM" id="MobiDB-lite"/>
    </source>
</evidence>
<dbReference type="GO" id="GO:0030692">
    <property type="term" value="C:Noc4p-Nop14p complex"/>
    <property type="evidence" value="ECO:0007669"/>
    <property type="project" value="TreeGrafter"/>
</dbReference>
<keyword evidence="8" id="KW-1185">Reference proteome</keyword>
<feature type="non-terminal residue" evidence="7">
    <location>
        <position position="489"/>
    </location>
</feature>
<feature type="compositionally biased region" description="Basic and acidic residues" evidence="5">
    <location>
        <begin position="279"/>
        <end position="296"/>
    </location>
</feature>
<gene>
    <name evidence="7" type="ORF">EVG20_g3953</name>
</gene>
<feature type="region of interest" description="Disordered" evidence="5">
    <location>
        <begin position="257"/>
        <end position="298"/>
    </location>
</feature>
<dbReference type="InterPro" id="IPR027193">
    <property type="entry name" value="Noc4"/>
</dbReference>
<dbReference type="GO" id="GO:0032040">
    <property type="term" value="C:small-subunit processome"/>
    <property type="evidence" value="ECO:0007669"/>
    <property type="project" value="TreeGrafter"/>
</dbReference>
<comment type="caution">
    <text evidence="7">The sequence shown here is derived from an EMBL/GenBank/DDBJ whole genome shotgun (WGS) entry which is preliminary data.</text>
</comment>
<keyword evidence="4" id="KW-1133">Transmembrane helix</keyword>
<evidence type="ECO:0000256" key="4">
    <source>
        <dbReference type="ARBA" id="ARBA00022989"/>
    </source>
</evidence>
<dbReference type="Proteomes" id="UP000298327">
    <property type="component" value="Unassembled WGS sequence"/>
</dbReference>
<dbReference type="PANTHER" id="PTHR12455">
    <property type="entry name" value="NUCLEOLAR COMPLEX PROTEIN 4"/>
    <property type="match status" value="1"/>
</dbReference>
<dbReference type="EMBL" id="SEOQ01000191">
    <property type="protein sequence ID" value="TFY67399.1"/>
    <property type="molecule type" value="Genomic_DNA"/>
</dbReference>
<reference evidence="7 8" key="1">
    <citation type="submission" date="2019-02" db="EMBL/GenBank/DDBJ databases">
        <title>Genome sequencing of the rare red list fungi Dentipellis fragilis.</title>
        <authorList>
            <person name="Buettner E."/>
            <person name="Kellner H."/>
        </authorList>
    </citation>
    <scope>NUCLEOTIDE SEQUENCE [LARGE SCALE GENOMIC DNA]</scope>
    <source>
        <strain evidence="7 8">DSM 105465</strain>
    </source>
</reference>
<sequence>MPPSSLALSSKRRKISEDSGGKEIVSRLESSITDAIAANASLNPLTDLLHLACTSPDAGTVHKCIYALYRIFVSLIAKGALEPQNEEGSKVVRQWILERLDEFSDFLHSLLRDEESGLRTSALSILFSLLKHLSGSLSKSSTRPQFHVSFFKKIIRALLLSPPSSRGGRKCPSPFAGETMHADIRDLFLGKYLNIYDDIRWFFMRDAQPILAELTPEKYPHVCENVLSLLERLTSFPITQSDIDTWWVEELGVKPPKVKSAKGRNDADEQPSSDEEDGNDWRKFFDDQDKPKDDKPAPASARLHQLTVHQSLHSLSSHRAVYTRLWLTLLPQLSDKSSNSNSALSMRALNFMHRGVMPHLTRAVMLMDWVSSCVDYGGAVGLLALNALFILMQEYNLDYPSFYTRLYAFLDKDLLHLKHRARFLRLADLFLSSSHLPATLLASFVKRLSRLSLNAPPSSIIIMIPFTYNILKRHPALMVMIHRDGDMGD</sequence>
<proteinExistence type="inferred from homology"/>
<protein>
    <recommendedName>
        <fullName evidence="6">CCAAT-binding factor domain-containing protein</fullName>
    </recommendedName>
</protein>